<dbReference type="EMBL" id="HBUF01071983">
    <property type="protein sequence ID" value="CAG6629876.1"/>
    <property type="molecule type" value="Transcribed_RNA"/>
</dbReference>
<dbReference type="EMBL" id="HBUF01071984">
    <property type="protein sequence ID" value="CAG6629879.1"/>
    <property type="molecule type" value="Transcribed_RNA"/>
</dbReference>
<accession>A0A8D8QDT8</accession>
<organism evidence="1">
    <name type="scientific">Cacopsylla melanoneura</name>
    <dbReference type="NCBI Taxonomy" id="428564"/>
    <lineage>
        <taxon>Eukaryota</taxon>
        <taxon>Metazoa</taxon>
        <taxon>Ecdysozoa</taxon>
        <taxon>Arthropoda</taxon>
        <taxon>Hexapoda</taxon>
        <taxon>Insecta</taxon>
        <taxon>Pterygota</taxon>
        <taxon>Neoptera</taxon>
        <taxon>Paraneoptera</taxon>
        <taxon>Hemiptera</taxon>
        <taxon>Sternorrhyncha</taxon>
        <taxon>Psylloidea</taxon>
        <taxon>Psyllidae</taxon>
        <taxon>Psyllinae</taxon>
        <taxon>Cacopsylla</taxon>
    </lineage>
</organism>
<evidence type="ECO:0000313" key="1">
    <source>
        <dbReference type="EMBL" id="CAG6629876.1"/>
    </source>
</evidence>
<protein>
    <submittedName>
        <fullName evidence="1">Uncharacterized protein</fullName>
    </submittedName>
</protein>
<name>A0A8D8QDT8_9HEMI</name>
<dbReference type="AlphaFoldDB" id="A0A8D8QDT8"/>
<sequence length="99" mass="11948">MFSVSCLSCSAIHNKIHQYNKLFFLLSIWHYKARTKIKIANFNFLINEKKKKLLNLQKNGIYIIKRLVEIFCNEKYCIVTKNLQIKMYNFYFFNTFSSC</sequence>
<proteinExistence type="predicted"/>
<reference evidence="1" key="1">
    <citation type="submission" date="2021-05" db="EMBL/GenBank/DDBJ databases">
        <authorList>
            <person name="Alioto T."/>
            <person name="Alioto T."/>
            <person name="Gomez Garrido J."/>
        </authorList>
    </citation>
    <scope>NUCLEOTIDE SEQUENCE</scope>
</reference>